<name>U6M372_EIMMA</name>
<accession>U6M372</accession>
<evidence type="ECO:0000313" key="1">
    <source>
        <dbReference type="EMBL" id="CDJ58667.1"/>
    </source>
</evidence>
<proteinExistence type="predicted"/>
<dbReference type="Proteomes" id="UP000030763">
    <property type="component" value="Unassembled WGS sequence"/>
</dbReference>
<protein>
    <submittedName>
        <fullName evidence="1">SAG family member</fullName>
    </submittedName>
</protein>
<gene>
    <name evidence="1" type="ORF">EMWEY_00052390</name>
</gene>
<evidence type="ECO:0000313" key="2">
    <source>
        <dbReference type="Proteomes" id="UP000030763"/>
    </source>
</evidence>
<organism evidence="1 2">
    <name type="scientific">Eimeria maxima</name>
    <name type="common">Coccidian parasite</name>
    <dbReference type="NCBI Taxonomy" id="5804"/>
    <lineage>
        <taxon>Eukaryota</taxon>
        <taxon>Sar</taxon>
        <taxon>Alveolata</taxon>
        <taxon>Apicomplexa</taxon>
        <taxon>Conoidasida</taxon>
        <taxon>Coccidia</taxon>
        <taxon>Eucoccidiorida</taxon>
        <taxon>Eimeriorina</taxon>
        <taxon>Eimeriidae</taxon>
        <taxon>Eimeria</taxon>
    </lineage>
</organism>
<dbReference type="EMBL" id="HG719772">
    <property type="protein sequence ID" value="CDJ58667.1"/>
    <property type="molecule type" value="Genomic_DNA"/>
</dbReference>
<sequence>MWHKVEESFSLKPKVTVLEAELQSYLEAINDVREVDGLNLPKFTVASGKQRLRLKKAISPSTAYEDALYNMTCAEIDASSIDPVVEGEYTIIYAVKDDKIPPTPEEAVNFWKTGYDKLGPGVPPAFSLKGDMRDEAVDGGIYYNSAVAGFASLMVDTGRTIRCYSATGCGKAALICFLSEPTLVEGKKPISDDTWEKIVALANKIQVAKREEKDNCLKEINEFRTQDSLGLSAFVAKTPTSTDATDEEVAKYDAEELAKVVTCDGLKAGNASILISSNKRSVMYYSGSSSTCANAVTEWKKGYEKFKDVAFPPKYTSSEDIYKTGAATNFISLVSEGEETVARCYTVTNCSEEGLVCVLEPAVFEEGKLPIKVVTWKKVTKTLGNGVSAPSVHGILLSSMLVVVGLFALNL</sequence>
<dbReference type="Pfam" id="PF11054">
    <property type="entry name" value="Surface_antigen"/>
    <property type="match status" value="2"/>
</dbReference>
<dbReference type="VEuPathDB" id="ToxoDB:EMWEY_00052390"/>
<keyword evidence="2" id="KW-1185">Reference proteome</keyword>
<dbReference type="RefSeq" id="XP_013335315.1">
    <property type="nucleotide sequence ID" value="XM_013479861.1"/>
</dbReference>
<reference evidence="1" key="2">
    <citation type="submission" date="2013-10" db="EMBL/GenBank/DDBJ databases">
        <authorList>
            <person name="Aslett M."/>
        </authorList>
    </citation>
    <scope>NUCLEOTIDE SEQUENCE [LARGE SCALE GENOMIC DNA]</scope>
    <source>
        <strain evidence="1">Weybridge</strain>
    </source>
</reference>
<reference evidence="1" key="1">
    <citation type="submission" date="2013-10" db="EMBL/GenBank/DDBJ databases">
        <title>Genomic analysis of the causative agents of coccidiosis in chickens.</title>
        <authorList>
            <person name="Reid A.J."/>
            <person name="Blake D."/>
            <person name="Billington K."/>
            <person name="Browne H."/>
            <person name="Dunn M."/>
            <person name="Hung S."/>
            <person name="Kawahara F."/>
            <person name="Miranda-Saavedra D."/>
            <person name="Mourier T."/>
            <person name="Nagra H."/>
            <person name="Otto T.D."/>
            <person name="Rawlings N."/>
            <person name="Sanchez A."/>
            <person name="Sanders M."/>
            <person name="Subramaniam C."/>
            <person name="Tay Y."/>
            <person name="Dear P."/>
            <person name="Doerig C."/>
            <person name="Gruber A."/>
            <person name="Parkinson J."/>
            <person name="Shirley M."/>
            <person name="Wan K.L."/>
            <person name="Berriman M."/>
            <person name="Tomley F."/>
            <person name="Pain A."/>
        </authorList>
    </citation>
    <scope>NUCLEOTIDE SEQUENCE [LARGE SCALE GENOMIC DNA]</scope>
    <source>
        <strain evidence="1">Weybridge</strain>
    </source>
</reference>
<dbReference type="GeneID" id="25339225"/>
<dbReference type="InterPro" id="IPR021288">
    <property type="entry name" value="Surface_antigen"/>
</dbReference>
<dbReference type="AlphaFoldDB" id="U6M372"/>